<dbReference type="Proteomes" id="UP000735302">
    <property type="component" value="Unassembled WGS sequence"/>
</dbReference>
<protein>
    <submittedName>
        <fullName evidence="2">Uncharacterized protein</fullName>
    </submittedName>
</protein>
<evidence type="ECO:0000313" key="2">
    <source>
        <dbReference type="EMBL" id="GFO31203.1"/>
    </source>
</evidence>
<evidence type="ECO:0000313" key="3">
    <source>
        <dbReference type="Proteomes" id="UP000735302"/>
    </source>
</evidence>
<name>A0AAV4CI05_9GAST</name>
<keyword evidence="3" id="KW-1185">Reference proteome</keyword>
<evidence type="ECO:0000256" key="1">
    <source>
        <dbReference type="SAM" id="MobiDB-lite"/>
    </source>
</evidence>
<dbReference type="EMBL" id="BLXT01006360">
    <property type="protein sequence ID" value="GFO31203.1"/>
    <property type="molecule type" value="Genomic_DNA"/>
</dbReference>
<accession>A0AAV4CI05</accession>
<feature type="region of interest" description="Disordered" evidence="1">
    <location>
        <begin position="36"/>
        <end position="56"/>
    </location>
</feature>
<comment type="caution">
    <text evidence="2">The sequence shown here is derived from an EMBL/GenBank/DDBJ whole genome shotgun (WGS) entry which is preliminary data.</text>
</comment>
<organism evidence="2 3">
    <name type="scientific">Plakobranchus ocellatus</name>
    <dbReference type="NCBI Taxonomy" id="259542"/>
    <lineage>
        <taxon>Eukaryota</taxon>
        <taxon>Metazoa</taxon>
        <taxon>Spiralia</taxon>
        <taxon>Lophotrochozoa</taxon>
        <taxon>Mollusca</taxon>
        <taxon>Gastropoda</taxon>
        <taxon>Heterobranchia</taxon>
        <taxon>Euthyneura</taxon>
        <taxon>Panpulmonata</taxon>
        <taxon>Sacoglossa</taxon>
        <taxon>Placobranchoidea</taxon>
        <taxon>Plakobranchidae</taxon>
        <taxon>Plakobranchus</taxon>
    </lineage>
</organism>
<feature type="compositionally biased region" description="Basic and acidic residues" evidence="1">
    <location>
        <begin position="36"/>
        <end position="46"/>
    </location>
</feature>
<proteinExistence type="predicted"/>
<gene>
    <name evidence="2" type="ORF">PoB_005770800</name>
</gene>
<dbReference type="AlphaFoldDB" id="A0AAV4CI05"/>
<sequence length="82" mass="8883">MPIPSTEAVQICQLRPIKLSPSPKVASNEAITPSLCREKKSSEKKRQQSQCTCSRPQAIPNRSLKTAASSKHSGFTTVLAAF</sequence>
<reference evidence="2 3" key="1">
    <citation type="journal article" date="2021" name="Elife">
        <title>Chloroplast acquisition without the gene transfer in kleptoplastic sea slugs, Plakobranchus ocellatus.</title>
        <authorList>
            <person name="Maeda T."/>
            <person name="Takahashi S."/>
            <person name="Yoshida T."/>
            <person name="Shimamura S."/>
            <person name="Takaki Y."/>
            <person name="Nagai Y."/>
            <person name="Toyoda A."/>
            <person name="Suzuki Y."/>
            <person name="Arimoto A."/>
            <person name="Ishii H."/>
            <person name="Satoh N."/>
            <person name="Nishiyama T."/>
            <person name="Hasebe M."/>
            <person name="Maruyama T."/>
            <person name="Minagawa J."/>
            <person name="Obokata J."/>
            <person name="Shigenobu S."/>
        </authorList>
    </citation>
    <scope>NUCLEOTIDE SEQUENCE [LARGE SCALE GENOMIC DNA]</scope>
</reference>